<feature type="compositionally biased region" description="Polar residues" evidence="1">
    <location>
        <begin position="94"/>
        <end position="113"/>
    </location>
</feature>
<sequence length="113" mass="11869">QVGVSGGDQAAANLLISWPGVFKQLGDSYTSLDDYSTWTKPPHSSSTGRTLEPASSEAPTPLVSQPLPWPEPPPAAHLSSMDLHKLSSLHVSPLGSQSQESPLSPDRTTPPSS</sequence>
<reference evidence="2" key="1">
    <citation type="submission" date="2016-05" db="EMBL/GenBank/DDBJ databases">
        <authorList>
            <person name="Lavstsen T."/>
            <person name="Jespersen J.S."/>
        </authorList>
    </citation>
    <scope>NUCLEOTIDE SEQUENCE</scope>
    <source>
        <tissue evidence="2">Brain</tissue>
    </source>
</reference>
<accession>A0A1A8IG70</accession>
<gene>
    <name evidence="2" type="primary">Nfu_g_1_004667</name>
</gene>
<reference evidence="2" key="2">
    <citation type="submission" date="2016-06" db="EMBL/GenBank/DDBJ databases">
        <title>The genome of a short-lived fish provides insights into sex chromosome evolution and the genetic control of aging.</title>
        <authorList>
            <person name="Reichwald K."/>
            <person name="Felder M."/>
            <person name="Petzold A."/>
            <person name="Koch P."/>
            <person name="Groth M."/>
            <person name="Platzer M."/>
        </authorList>
    </citation>
    <scope>NUCLEOTIDE SEQUENCE</scope>
    <source>
        <tissue evidence="2">Brain</tissue>
    </source>
</reference>
<feature type="non-terminal residue" evidence="2">
    <location>
        <position position="1"/>
    </location>
</feature>
<feature type="region of interest" description="Disordered" evidence="1">
    <location>
        <begin position="32"/>
        <end position="113"/>
    </location>
</feature>
<proteinExistence type="predicted"/>
<dbReference type="EMBL" id="HAED01009925">
    <property type="protein sequence ID" value="SBQ96137.1"/>
    <property type="molecule type" value="Transcribed_RNA"/>
</dbReference>
<feature type="compositionally biased region" description="Polar residues" evidence="1">
    <location>
        <begin position="32"/>
        <end position="49"/>
    </location>
</feature>
<evidence type="ECO:0000313" key="2">
    <source>
        <dbReference type="EMBL" id="SBQ96137.1"/>
    </source>
</evidence>
<organism evidence="2">
    <name type="scientific">Nothobranchius kuhntae</name>
    <name type="common">Beira killifish</name>
    <dbReference type="NCBI Taxonomy" id="321403"/>
    <lineage>
        <taxon>Eukaryota</taxon>
        <taxon>Metazoa</taxon>
        <taxon>Chordata</taxon>
        <taxon>Craniata</taxon>
        <taxon>Vertebrata</taxon>
        <taxon>Euteleostomi</taxon>
        <taxon>Actinopterygii</taxon>
        <taxon>Neopterygii</taxon>
        <taxon>Teleostei</taxon>
        <taxon>Neoteleostei</taxon>
        <taxon>Acanthomorphata</taxon>
        <taxon>Ovalentaria</taxon>
        <taxon>Atherinomorphae</taxon>
        <taxon>Cyprinodontiformes</taxon>
        <taxon>Nothobranchiidae</taxon>
        <taxon>Nothobranchius</taxon>
    </lineage>
</organism>
<name>A0A1A8IG70_NOTKU</name>
<dbReference type="AlphaFoldDB" id="A0A1A8IG70"/>
<protein>
    <submittedName>
        <fullName evidence="2">Uncharacterized protein</fullName>
    </submittedName>
</protein>
<evidence type="ECO:0000256" key="1">
    <source>
        <dbReference type="SAM" id="MobiDB-lite"/>
    </source>
</evidence>
<feature type="non-terminal residue" evidence="2">
    <location>
        <position position="113"/>
    </location>
</feature>